<dbReference type="Gene3D" id="3.40.50.1820">
    <property type="entry name" value="alpha/beta hydrolase"/>
    <property type="match status" value="1"/>
</dbReference>
<reference evidence="4" key="1">
    <citation type="submission" date="2021-01" db="EMBL/GenBank/DDBJ databases">
        <authorList>
            <person name="Corre E."/>
            <person name="Pelletier E."/>
            <person name="Niang G."/>
            <person name="Scheremetjew M."/>
            <person name="Finn R."/>
            <person name="Kale V."/>
            <person name="Holt S."/>
            <person name="Cochrane G."/>
            <person name="Meng A."/>
            <person name="Brown T."/>
            <person name="Cohen L."/>
        </authorList>
    </citation>
    <scope>NUCLEOTIDE SEQUENCE</scope>
    <source>
        <strain evidence="4">SL-175</strain>
    </source>
</reference>
<gene>
    <name evidence="4" type="ORF">MANT1106_LOCUS3986</name>
</gene>
<accession>A0A7S0X4F9</accession>
<dbReference type="Pfam" id="PF07859">
    <property type="entry name" value="Abhydrolase_3"/>
    <property type="match status" value="1"/>
</dbReference>
<evidence type="ECO:0000313" key="4">
    <source>
        <dbReference type="EMBL" id="CAD8701304.1"/>
    </source>
</evidence>
<name>A0A7S0X4F9_9CHLO</name>
<dbReference type="InterPro" id="IPR013094">
    <property type="entry name" value="AB_hydrolase_3"/>
</dbReference>
<feature type="region of interest" description="Disordered" evidence="2">
    <location>
        <begin position="125"/>
        <end position="151"/>
    </location>
</feature>
<feature type="domain" description="Alpha/beta hydrolase fold-3" evidence="3">
    <location>
        <begin position="248"/>
        <end position="412"/>
    </location>
</feature>
<protein>
    <recommendedName>
        <fullName evidence="3">Alpha/beta hydrolase fold-3 domain-containing protein</fullName>
    </recommendedName>
</protein>
<feature type="compositionally biased region" description="Gly residues" evidence="2">
    <location>
        <begin position="438"/>
        <end position="454"/>
    </location>
</feature>
<feature type="compositionally biased region" description="Basic and acidic residues" evidence="2">
    <location>
        <begin position="129"/>
        <end position="139"/>
    </location>
</feature>
<dbReference type="PANTHER" id="PTHR48081">
    <property type="entry name" value="AB HYDROLASE SUPERFAMILY PROTEIN C4A8.06C"/>
    <property type="match status" value="1"/>
</dbReference>
<sequence>MASATAPLHSALAGCSLGRADGRSRHPCPGTRRRIVTACGRGANTRTRTHTLNALPPAQTSTSTHTSDEIAGTSVVTVVTTAKNAFASTSPSITLAALLSLAPARVTAIGVRVFRNGSTAVLRFASRGRSGDDKGSRDGDDGEGESGGSNLPYPSTWSLPLLLGVEILAGFLSEIISPKEIDGFKRGDARVVASIGVYVRAIRSTMGVGLPPVSGTRMERVSAGGCPAVWLTPRGASWASDSAPRRVVMWMHGGAFILCNTATHAQLLSSVGVGADARVLSVEYPLGPDQANYGDMLGQVLAAYRWLVDPAGGGAAPEDVVVGGDSAGGHLALGLVLAIKRERETEREAREQQEEEEQEERTQEGGERAVGSSSVRRRLRRGQQPAGVVLMSPWLDPGRDHPGTSASWNNAVNSADYLRGVEHTLGFISDVVFGSPGGNGGGGGGGGSGGGGASGDDNGADADEQARAKSDLAANIEMMKRISEAAKAVSVKAAEEAGVTQMDNIPGSSGPPGGSFGGGSGALSGGYGNDGGGGYGGGYGGGDHSNGGGYGSGSFGGGGGKRRVRRLRGLQ</sequence>
<dbReference type="GO" id="GO:0004806">
    <property type="term" value="F:triacylglycerol lipase activity"/>
    <property type="evidence" value="ECO:0007669"/>
    <property type="project" value="TreeGrafter"/>
</dbReference>
<dbReference type="InterPro" id="IPR029058">
    <property type="entry name" value="AB_hydrolase_fold"/>
</dbReference>
<dbReference type="EMBL" id="HBFC01007088">
    <property type="protein sequence ID" value="CAD8701304.1"/>
    <property type="molecule type" value="Transcribed_RNA"/>
</dbReference>
<feature type="region of interest" description="Disordered" evidence="2">
    <location>
        <begin position="501"/>
        <end position="571"/>
    </location>
</feature>
<feature type="compositionally biased region" description="Basic residues" evidence="2">
    <location>
        <begin position="560"/>
        <end position="571"/>
    </location>
</feature>
<dbReference type="SUPFAM" id="SSF53474">
    <property type="entry name" value="alpha/beta-Hydrolases"/>
    <property type="match status" value="1"/>
</dbReference>
<feature type="region of interest" description="Disordered" evidence="2">
    <location>
        <begin position="438"/>
        <end position="467"/>
    </location>
</feature>
<feature type="region of interest" description="Disordered" evidence="2">
    <location>
        <begin position="344"/>
        <end position="383"/>
    </location>
</feature>
<evidence type="ECO:0000256" key="2">
    <source>
        <dbReference type="SAM" id="MobiDB-lite"/>
    </source>
</evidence>
<evidence type="ECO:0000259" key="3">
    <source>
        <dbReference type="Pfam" id="PF07859"/>
    </source>
</evidence>
<proteinExistence type="predicted"/>
<keyword evidence="1" id="KW-0378">Hydrolase</keyword>
<dbReference type="InterPro" id="IPR050300">
    <property type="entry name" value="GDXG_lipolytic_enzyme"/>
</dbReference>
<organism evidence="4">
    <name type="scientific">Mantoniella antarctica</name>
    <dbReference type="NCBI Taxonomy" id="81844"/>
    <lineage>
        <taxon>Eukaryota</taxon>
        <taxon>Viridiplantae</taxon>
        <taxon>Chlorophyta</taxon>
        <taxon>Mamiellophyceae</taxon>
        <taxon>Mamiellales</taxon>
        <taxon>Mamiellaceae</taxon>
        <taxon>Mantoniella</taxon>
    </lineage>
</organism>
<evidence type="ECO:0000256" key="1">
    <source>
        <dbReference type="ARBA" id="ARBA00022801"/>
    </source>
</evidence>
<dbReference type="AlphaFoldDB" id="A0A7S0X4F9"/>
<dbReference type="PANTHER" id="PTHR48081:SF30">
    <property type="entry name" value="ACETYL-HYDROLASE LIPR-RELATED"/>
    <property type="match status" value="1"/>
</dbReference>
<feature type="compositionally biased region" description="Gly residues" evidence="2">
    <location>
        <begin position="510"/>
        <end position="559"/>
    </location>
</feature>